<evidence type="ECO:0000313" key="4">
    <source>
        <dbReference type="EnsemblFungi" id="EJT72161"/>
    </source>
</evidence>
<reference evidence="4" key="5">
    <citation type="submission" date="2018-04" db="UniProtKB">
        <authorList>
            <consortium name="EnsemblFungi"/>
        </authorList>
    </citation>
    <scope>IDENTIFICATION</scope>
    <source>
        <strain evidence="4">R3-111a-1</strain>
    </source>
</reference>
<dbReference type="GeneID" id="20349486"/>
<reference evidence="3" key="2">
    <citation type="submission" date="2010-07" db="EMBL/GenBank/DDBJ databases">
        <authorList>
            <consortium name="The Broad Institute Genome Sequencing Platform"/>
            <consortium name="Broad Institute Genome Sequencing Center for Infectious Disease"/>
            <person name="Ma L.-J."/>
            <person name="Dead R."/>
            <person name="Young S."/>
            <person name="Zeng Q."/>
            <person name="Koehrsen M."/>
            <person name="Alvarado L."/>
            <person name="Berlin A."/>
            <person name="Chapman S.B."/>
            <person name="Chen Z."/>
            <person name="Freedman E."/>
            <person name="Gellesch M."/>
            <person name="Goldberg J."/>
            <person name="Griggs A."/>
            <person name="Gujja S."/>
            <person name="Heilman E.R."/>
            <person name="Heiman D."/>
            <person name="Hepburn T."/>
            <person name="Howarth C."/>
            <person name="Jen D."/>
            <person name="Larson L."/>
            <person name="Mehta T."/>
            <person name="Neiman D."/>
            <person name="Pearson M."/>
            <person name="Roberts A."/>
            <person name="Saif S."/>
            <person name="Shea T."/>
            <person name="Shenoy N."/>
            <person name="Sisk P."/>
            <person name="Stolte C."/>
            <person name="Sykes S."/>
            <person name="Walk T."/>
            <person name="White J."/>
            <person name="Yandava C."/>
            <person name="Haas B."/>
            <person name="Nusbaum C."/>
            <person name="Birren B."/>
        </authorList>
    </citation>
    <scope>NUCLEOTIDE SEQUENCE</scope>
    <source>
        <strain evidence="3">R3-111a-1</strain>
    </source>
</reference>
<dbReference type="EnsemblFungi" id="EJT72161">
    <property type="protein sequence ID" value="EJT72161"/>
    <property type="gene ID" value="GGTG_09028"/>
</dbReference>
<evidence type="ECO:0000256" key="1">
    <source>
        <dbReference type="SAM" id="MobiDB-lite"/>
    </source>
</evidence>
<gene>
    <name evidence="4" type="primary">20349486</name>
    <name evidence="3" type="ORF">GGTG_09028</name>
</gene>
<reference evidence="4" key="4">
    <citation type="journal article" date="2015" name="G3 (Bethesda)">
        <title>Genome sequences of three phytopathogenic species of the Magnaporthaceae family of fungi.</title>
        <authorList>
            <person name="Okagaki L.H."/>
            <person name="Nunes C.C."/>
            <person name="Sailsbery J."/>
            <person name="Clay B."/>
            <person name="Brown D."/>
            <person name="John T."/>
            <person name="Oh Y."/>
            <person name="Young N."/>
            <person name="Fitzgerald M."/>
            <person name="Haas B.J."/>
            <person name="Zeng Q."/>
            <person name="Young S."/>
            <person name="Adiconis X."/>
            <person name="Fan L."/>
            <person name="Levin J.Z."/>
            <person name="Mitchell T.K."/>
            <person name="Okubara P.A."/>
            <person name="Farman M.L."/>
            <person name="Kohn L.M."/>
            <person name="Birren B."/>
            <person name="Ma L.-J."/>
            <person name="Dean R.A."/>
        </authorList>
    </citation>
    <scope>NUCLEOTIDE SEQUENCE</scope>
    <source>
        <strain evidence="4">R3-111a-1</strain>
    </source>
</reference>
<dbReference type="Proteomes" id="UP000006039">
    <property type="component" value="Unassembled WGS sequence"/>
</dbReference>
<dbReference type="HOGENOM" id="CLU_013984_0_0_1"/>
<protein>
    <recommendedName>
        <fullName evidence="2">HAUS augmin-like complex subunit 6 N-terminal domain-containing protein</fullName>
    </recommendedName>
</protein>
<keyword evidence="5" id="KW-1185">Reference proteome</keyword>
<name>J3P687_GAET3</name>
<dbReference type="AlphaFoldDB" id="J3P687"/>
<feature type="compositionally biased region" description="Basic and acidic residues" evidence="1">
    <location>
        <begin position="383"/>
        <end position="396"/>
    </location>
</feature>
<dbReference type="OrthoDB" id="5575722at2759"/>
<feature type="compositionally biased region" description="Basic and acidic residues" evidence="1">
    <location>
        <begin position="549"/>
        <end position="561"/>
    </location>
</feature>
<evidence type="ECO:0000313" key="3">
    <source>
        <dbReference type="EMBL" id="EJT72161.1"/>
    </source>
</evidence>
<dbReference type="VEuPathDB" id="FungiDB:GGTG_09028"/>
<feature type="compositionally biased region" description="Basic and acidic residues" evidence="1">
    <location>
        <begin position="517"/>
        <end position="534"/>
    </location>
</feature>
<feature type="region of interest" description="Disordered" evidence="1">
    <location>
        <begin position="482"/>
        <end position="718"/>
    </location>
</feature>
<feature type="region of interest" description="Disordered" evidence="1">
    <location>
        <begin position="383"/>
        <end position="413"/>
    </location>
</feature>
<proteinExistence type="predicted"/>
<evidence type="ECO:0000259" key="2">
    <source>
        <dbReference type="Pfam" id="PF14661"/>
    </source>
</evidence>
<evidence type="ECO:0000313" key="5">
    <source>
        <dbReference type="Proteomes" id="UP000006039"/>
    </source>
</evidence>
<feature type="compositionally biased region" description="Acidic residues" evidence="1">
    <location>
        <begin position="489"/>
        <end position="502"/>
    </location>
</feature>
<feature type="region of interest" description="Disordered" evidence="1">
    <location>
        <begin position="764"/>
        <end position="819"/>
    </location>
</feature>
<feature type="compositionally biased region" description="Low complexity" evidence="1">
    <location>
        <begin position="578"/>
        <end position="590"/>
    </location>
</feature>
<dbReference type="Pfam" id="PF14661">
    <property type="entry name" value="HAUS6_N"/>
    <property type="match status" value="1"/>
</dbReference>
<dbReference type="STRING" id="644352.J3P687"/>
<feature type="compositionally biased region" description="Polar residues" evidence="1">
    <location>
        <begin position="535"/>
        <end position="548"/>
    </location>
</feature>
<accession>J3P687</accession>
<sequence length="858" mass="95388">MASIQTTSILARARPGRLHAARVLVTPSAASSNAAPAPTPAVLPAPPVSTAALSAAVLGSSNISLFLTNLRLLDLDLLPDWPDINPLTFTNKDIAQGQKKRIQSVEWALYQLFDLWDEEETRVKLQPFFPPMDQVQSINLRAALLRCLENAKKTGVLGRDAVVRKTMLDECKGERLEEVLAVFSSAVLKKLAAEAHLNDPTTARETPAISQVLALENRGYSVDSSGEIATLVLAHRVSLSRLLREKAEARRRYGELAQLLDHKEKVIAERTAQAKARSADSKTRTGARPMSENEKLALWRAVRNNWTGNERWMETLLYGDTHRDGILTAPFDRVWRRTRTGRLAELEEDGKDKDGQLLAQLDGRVQAQKDRLKKWQDFRKDMFGTDTARQDREQKRKSLGPAGLDPAPAQKGIDFGFGEHESLRLGSANPKSLSVKAQALKPEYVTIVEDLRQELDTISKGAANPFAGALLRSLPAGWNKDADPTCADVAEDSVPEPAELEEERPLARPRAATQGREWTHKRAEEPEPEPEQRSRGVTQPLRRTTSTREVPREPRNQDGARARPVSLVLDHNTRLPSTAAAGNRTARNGAVASSGDRRKNVSPTRDSVQEYRIQEAVPEPRTPSPPRSPPRRLAHRPAQPSQQPMADSRGQQDQEPEARPAPSQTQQLADEILDCMDNASPSPEKKIRPRHTLSLAERTRMSMVRGPQATGPVDADEDDETYRLRLKRADNNAREEALIKEAAEEDEAADDLVARTRRSMANFEATRQQVQLERRRSQRRAARESAVGHQQHRRNGGGSVVATMPTTAEERQGDGEGESVLVDEIIQRGLDEDYAAVFMSRPKIKTSPMTSPTRLWEE</sequence>
<organism evidence="3">
    <name type="scientific">Gaeumannomyces tritici (strain R3-111a-1)</name>
    <name type="common">Wheat and barley take-all root rot fungus</name>
    <name type="synonym">Gaeumannomyces graminis var. tritici</name>
    <dbReference type="NCBI Taxonomy" id="644352"/>
    <lineage>
        <taxon>Eukaryota</taxon>
        <taxon>Fungi</taxon>
        <taxon>Dikarya</taxon>
        <taxon>Ascomycota</taxon>
        <taxon>Pezizomycotina</taxon>
        <taxon>Sordariomycetes</taxon>
        <taxon>Sordariomycetidae</taxon>
        <taxon>Magnaporthales</taxon>
        <taxon>Magnaporthaceae</taxon>
        <taxon>Gaeumannomyces</taxon>
    </lineage>
</organism>
<dbReference type="EMBL" id="GL385399">
    <property type="protein sequence ID" value="EJT72161.1"/>
    <property type="molecule type" value="Genomic_DNA"/>
</dbReference>
<dbReference type="InterPro" id="IPR028163">
    <property type="entry name" value="HAUS_6_N"/>
</dbReference>
<feature type="compositionally biased region" description="Polar residues" evidence="1">
    <location>
        <begin position="639"/>
        <end position="649"/>
    </location>
</feature>
<feature type="region of interest" description="Disordered" evidence="1">
    <location>
        <begin position="271"/>
        <end position="291"/>
    </location>
</feature>
<dbReference type="RefSeq" id="XP_009225135.1">
    <property type="nucleotide sequence ID" value="XM_009226871.1"/>
</dbReference>
<dbReference type="eggNOG" id="ENOG502S4RN">
    <property type="taxonomic scope" value="Eukaryota"/>
</dbReference>
<reference evidence="5" key="1">
    <citation type="submission" date="2010-07" db="EMBL/GenBank/DDBJ databases">
        <title>The genome sequence of Gaeumannomyces graminis var. tritici strain R3-111a-1.</title>
        <authorList>
            <consortium name="The Broad Institute Genome Sequencing Platform"/>
            <person name="Ma L.-J."/>
            <person name="Dead R."/>
            <person name="Young S."/>
            <person name="Zeng Q."/>
            <person name="Koehrsen M."/>
            <person name="Alvarado L."/>
            <person name="Berlin A."/>
            <person name="Chapman S.B."/>
            <person name="Chen Z."/>
            <person name="Freedman E."/>
            <person name="Gellesch M."/>
            <person name="Goldberg J."/>
            <person name="Griggs A."/>
            <person name="Gujja S."/>
            <person name="Heilman E.R."/>
            <person name="Heiman D."/>
            <person name="Hepburn T."/>
            <person name="Howarth C."/>
            <person name="Jen D."/>
            <person name="Larson L."/>
            <person name="Mehta T."/>
            <person name="Neiman D."/>
            <person name="Pearson M."/>
            <person name="Roberts A."/>
            <person name="Saif S."/>
            <person name="Shea T."/>
            <person name="Shenoy N."/>
            <person name="Sisk P."/>
            <person name="Stolte C."/>
            <person name="Sykes S."/>
            <person name="Walk T."/>
            <person name="White J."/>
            <person name="Yandava C."/>
            <person name="Haas B."/>
            <person name="Nusbaum C."/>
            <person name="Birren B."/>
        </authorList>
    </citation>
    <scope>NUCLEOTIDE SEQUENCE [LARGE SCALE GENOMIC DNA]</scope>
    <source>
        <strain evidence="5">R3-111a-1</strain>
    </source>
</reference>
<feature type="domain" description="HAUS augmin-like complex subunit 6 N-terminal" evidence="2">
    <location>
        <begin position="66"/>
        <end position="307"/>
    </location>
</feature>
<reference evidence="3" key="3">
    <citation type="submission" date="2010-09" db="EMBL/GenBank/DDBJ databases">
        <title>Annotation of Gaeumannomyces graminis var. tritici R3-111a-1.</title>
        <authorList>
            <consortium name="The Broad Institute Genome Sequencing Platform"/>
            <person name="Ma L.-J."/>
            <person name="Dead R."/>
            <person name="Young S.K."/>
            <person name="Zeng Q."/>
            <person name="Gargeya S."/>
            <person name="Fitzgerald M."/>
            <person name="Haas B."/>
            <person name="Abouelleil A."/>
            <person name="Alvarado L."/>
            <person name="Arachchi H.M."/>
            <person name="Berlin A."/>
            <person name="Brown A."/>
            <person name="Chapman S.B."/>
            <person name="Chen Z."/>
            <person name="Dunbar C."/>
            <person name="Freedman E."/>
            <person name="Gearin G."/>
            <person name="Gellesch M."/>
            <person name="Goldberg J."/>
            <person name="Griggs A."/>
            <person name="Gujja S."/>
            <person name="Heiman D."/>
            <person name="Howarth C."/>
            <person name="Larson L."/>
            <person name="Lui A."/>
            <person name="MacDonald P.J.P."/>
            <person name="Mehta T."/>
            <person name="Montmayeur A."/>
            <person name="Murphy C."/>
            <person name="Neiman D."/>
            <person name="Pearson M."/>
            <person name="Priest M."/>
            <person name="Roberts A."/>
            <person name="Saif S."/>
            <person name="Shea T."/>
            <person name="Shenoy N."/>
            <person name="Sisk P."/>
            <person name="Stolte C."/>
            <person name="Sykes S."/>
            <person name="Yandava C."/>
            <person name="Wortman J."/>
            <person name="Nusbaum C."/>
            <person name="Birren B."/>
        </authorList>
    </citation>
    <scope>NUCLEOTIDE SEQUENCE</scope>
    <source>
        <strain evidence="3">R3-111a-1</strain>
    </source>
</reference>